<dbReference type="Gene3D" id="1.10.357.10">
    <property type="entry name" value="Tetracycline Repressor, domain 2"/>
    <property type="match status" value="1"/>
</dbReference>
<dbReference type="PANTHER" id="PTHR30055">
    <property type="entry name" value="HTH-TYPE TRANSCRIPTIONAL REGULATOR RUTR"/>
    <property type="match status" value="1"/>
</dbReference>
<dbReference type="SUPFAM" id="SSF48498">
    <property type="entry name" value="Tetracyclin repressor-like, C-terminal domain"/>
    <property type="match status" value="1"/>
</dbReference>
<dbReference type="PROSITE" id="PS50977">
    <property type="entry name" value="HTH_TETR_2"/>
    <property type="match status" value="1"/>
</dbReference>
<dbReference type="AlphaFoldDB" id="A0A6J7R701"/>
<dbReference type="PROSITE" id="PS01081">
    <property type="entry name" value="HTH_TETR_1"/>
    <property type="match status" value="1"/>
</dbReference>
<evidence type="ECO:0000256" key="2">
    <source>
        <dbReference type="ARBA" id="ARBA00023125"/>
    </source>
</evidence>
<evidence type="ECO:0000313" key="5">
    <source>
        <dbReference type="EMBL" id="CAB5024504.1"/>
    </source>
</evidence>
<dbReference type="EMBL" id="CAFBPN010000058">
    <property type="protein sequence ID" value="CAB5024504.1"/>
    <property type="molecule type" value="Genomic_DNA"/>
</dbReference>
<dbReference type="Pfam" id="PF00440">
    <property type="entry name" value="TetR_N"/>
    <property type="match status" value="1"/>
</dbReference>
<dbReference type="EMBL" id="CAFBQU010000006">
    <property type="protein sequence ID" value="CAB5061742.1"/>
    <property type="molecule type" value="Genomic_DNA"/>
</dbReference>
<evidence type="ECO:0000256" key="3">
    <source>
        <dbReference type="ARBA" id="ARBA00023163"/>
    </source>
</evidence>
<name>A0A6J7R701_9ZZZZ</name>
<gene>
    <name evidence="5" type="ORF">UFOPK4098_01052</name>
    <name evidence="6" type="ORF">UFOPK4347_00412</name>
</gene>
<sequence>MSMTSPARLTAADRREQLLQVALTVFAQRGYHTTSMNDIADAAGVTKPVLYQHFDSKRALYIAVLDAVGSNMINAITAATKSVPTGKAQTAAGMVAYFEWLSSDPNAFSLLFGGGTRRDEEFAIVARNVEKSVAELIAPLIEAGVDADYQRMVAHALIGMSEGVARHLIQRHEPFDAHIVGEQLASLAWAGLRAVGRKPE</sequence>
<keyword evidence="3" id="KW-0804">Transcription</keyword>
<feature type="domain" description="HTH tetR-type" evidence="4">
    <location>
        <begin position="12"/>
        <end position="72"/>
    </location>
</feature>
<dbReference type="InterPro" id="IPR009057">
    <property type="entry name" value="Homeodomain-like_sf"/>
</dbReference>
<dbReference type="PRINTS" id="PR00455">
    <property type="entry name" value="HTHTETR"/>
</dbReference>
<keyword evidence="1" id="KW-0805">Transcription regulation</keyword>
<dbReference type="InterPro" id="IPR050109">
    <property type="entry name" value="HTH-type_TetR-like_transc_reg"/>
</dbReference>
<dbReference type="FunFam" id="1.10.10.60:FF:000141">
    <property type="entry name" value="TetR family transcriptional regulator"/>
    <property type="match status" value="1"/>
</dbReference>
<proteinExistence type="predicted"/>
<dbReference type="InterPro" id="IPR001647">
    <property type="entry name" value="HTH_TetR"/>
</dbReference>
<dbReference type="SUPFAM" id="SSF46689">
    <property type="entry name" value="Homeodomain-like"/>
    <property type="match status" value="1"/>
</dbReference>
<evidence type="ECO:0000313" key="6">
    <source>
        <dbReference type="EMBL" id="CAB5061742.1"/>
    </source>
</evidence>
<evidence type="ECO:0000259" key="4">
    <source>
        <dbReference type="PROSITE" id="PS50977"/>
    </source>
</evidence>
<dbReference type="GO" id="GO:0003700">
    <property type="term" value="F:DNA-binding transcription factor activity"/>
    <property type="evidence" value="ECO:0007669"/>
    <property type="project" value="TreeGrafter"/>
</dbReference>
<protein>
    <submittedName>
        <fullName evidence="5">Unannotated protein</fullName>
    </submittedName>
</protein>
<evidence type="ECO:0000256" key="1">
    <source>
        <dbReference type="ARBA" id="ARBA00023015"/>
    </source>
</evidence>
<keyword evidence="2" id="KW-0238">DNA-binding</keyword>
<dbReference type="InterPro" id="IPR023772">
    <property type="entry name" value="DNA-bd_HTH_TetR-type_CS"/>
</dbReference>
<dbReference type="InterPro" id="IPR036271">
    <property type="entry name" value="Tet_transcr_reg_TetR-rel_C_sf"/>
</dbReference>
<dbReference type="GO" id="GO:0000976">
    <property type="term" value="F:transcription cis-regulatory region binding"/>
    <property type="evidence" value="ECO:0007669"/>
    <property type="project" value="TreeGrafter"/>
</dbReference>
<reference evidence="5" key="1">
    <citation type="submission" date="2020-05" db="EMBL/GenBank/DDBJ databases">
        <authorList>
            <person name="Chiriac C."/>
            <person name="Salcher M."/>
            <person name="Ghai R."/>
            <person name="Kavagutti S V."/>
        </authorList>
    </citation>
    <scope>NUCLEOTIDE SEQUENCE</scope>
</reference>
<dbReference type="PANTHER" id="PTHR30055:SF160">
    <property type="entry name" value="TRANSCRIPTIONAL REGULATORY PROTEIN (PROBABLY ASNC-FAMILY)-RELATED"/>
    <property type="match status" value="1"/>
</dbReference>
<organism evidence="5">
    <name type="scientific">freshwater metagenome</name>
    <dbReference type="NCBI Taxonomy" id="449393"/>
    <lineage>
        <taxon>unclassified sequences</taxon>
        <taxon>metagenomes</taxon>
        <taxon>ecological metagenomes</taxon>
    </lineage>
</organism>
<accession>A0A6J7R701</accession>